<gene>
    <name evidence="1" type="ORF">RJT34_05977</name>
</gene>
<reference evidence="1 2" key="1">
    <citation type="submission" date="2024-01" db="EMBL/GenBank/DDBJ databases">
        <title>The genomes of 5 underutilized Papilionoideae crops provide insights into root nodulation and disease resistance.</title>
        <authorList>
            <person name="Yuan L."/>
        </authorList>
    </citation>
    <scope>NUCLEOTIDE SEQUENCE [LARGE SCALE GENOMIC DNA]</scope>
    <source>
        <strain evidence="1">LY-2023</strain>
        <tissue evidence="1">Leaf</tissue>
    </source>
</reference>
<dbReference type="Proteomes" id="UP001359559">
    <property type="component" value="Unassembled WGS sequence"/>
</dbReference>
<name>A0AAN9K2W8_CLITE</name>
<sequence length="82" mass="9135">MRTRGRGTRAAFPAKTQRHSHRIGTVPVCGTELVFLTSSCGLAQVPATEMDDVAVNDVRILLNVIENGPKILHKWDWHVKET</sequence>
<comment type="caution">
    <text evidence="1">The sequence shown here is derived from an EMBL/GenBank/DDBJ whole genome shotgun (WGS) entry which is preliminary data.</text>
</comment>
<proteinExistence type="predicted"/>
<accession>A0AAN9K2W8</accession>
<dbReference type="AlphaFoldDB" id="A0AAN9K2W8"/>
<evidence type="ECO:0000313" key="2">
    <source>
        <dbReference type="Proteomes" id="UP001359559"/>
    </source>
</evidence>
<keyword evidence="2" id="KW-1185">Reference proteome</keyword>
<protein>
    <submittedName>
        <fullName evidence="1">Uncharacterized protein</fullName>
    </submittedName>
</protein>
<evidence type="ECO:0000313" key="1">
    <source>
        <dbReference type="EMBL" id="KAK7309338.1"/>
    </source>
</evidence>
<dbReference type="EMBL" id="JAYKXN010000002">
    <property type="protein sequence ID" value="KAK7309338.1"/>
    <property type="molecule type" value="Genomic_DNA"/>
</dbReference>
<organism evidence="1 2">
    <name type="scientific">Clitoria ternatea</name>
    <name type="common">Butterfly pea</name>
    <dbReference type="NCBI Taxonomy" id="43366"/>
    <lineage>
        <taxon>Eukaryota</taxon>
        <taxon>Viridiplantae</taxon>
        <taxon>Streptophyta</taxon>
        <taxon>Embryophyta</taxon>
        <taxon>Tracheophyta</taxon>
        <taxon>Spermatophyta</taxon>
        <taxon>Magnoliopsida</taxon>
        <taxon>eudicotyledons</taxon>
        <taxon>Gunneridae</taxon>
        <taxon>Pentapetalae</taxon>
        <taxon>rosids</taxon>
        <taxon>fabids</taxon>
        <taxon>Fabales</taxon>
        <taxon>Fabaceae</taxon>
        <taxon>Papilionoideae</taxon>
        <taxon>50 kb inversion clade</taxon>
        <taxon>NPAAA clade</taxon>
        <taxon>indigoferoid/millettioid clade</taxon>
        <taxon>Phaseoleae</taxon>
        <taxon>Clitoria</taxon>
    </lineage>
</organism>